<dbReference type="AlphaFoldDB" id="A0A9N8EQP7"/>
<dbReference type="SUPFAM" id="SSF48403">
    <property type="entry name" value="Ankyrin repeat"/>
    <property type="match status" value="1"/>
</dbReference>
<protein>
    <submittedName>
        <fullName evidence="2">ANK</fullName>
    </submittedName>
</protein>
<dbReference type="EMBL" id="CAICTM010001424">
    <property type="protein sequence ID" value="CAB9523519.1"/>
    <property type="molecule type" value="Genomic_DNA"/>
</dbReference>
<feature type="region of interest" description="Disordered" evidence="1">
    <location>
        <begin position="105"/>
        <end position="126"/>
    </location>
</feature>
<accession>A0A9N8EQP7</accession>
<gene>
    <name evidence="2" type="ORF">SEMRO_1426_G271660.1</name>
</gene>
<comment type="caution">
    <text evidence="2">The sequence shown here is derived from an EMBL/GenBank/DDBJ whole genome shotgun (WGS) entry which is preliminary data.</text>
</comment>
<feature type="region of interest" description="Disordered" evidence="1">
    <location>
        <begin position="1"/>
        <end position="60"/>
    </location>
</feature>
<feature type="compositionally biased region" description="Polar residues" evidence="1">
    <location>
        <begin position="105"/>
        <end position="115"/>
    </location>
</feature>
<dbReference type="OrthoDB" id="341259at2759"/>
<sequence>MMHSSFQPTKLKPEQPNILNDFKQKRLEPSQGTINSTGTGKGKSSDTNGSDGHGLDQSVLNSHRFSNGSLAGISVSSSWDDIAKELVRYENKHVHWNVNVHQPAVSSRPQANSTFLARAKPPPRGKKLKKEAKHFSMSHTGKTSCNGDPDSTFQPFQRRITLIGTSNVGPLLREDQLQEHQGTSTTGASSSRSLKSFLEKKFVQLPTTGGIITKQLTRPSISDESIFSSVCSSDQEGGNNNIQQKKHDLELTGKPYDSLLSLLQDKSIPNDSFQWEEYFHPLPTTAVHQFSSKTIKALHKDNLESLQKLEKKGGLEWDSCNTHEERLAHLACREGAVNVFKFLAKQAKVPLRVRDKSGKTLLHEVCWFTHPPQLEIASILISDSPELLFARDNRGWTALEYVPQKCRQEWCRYLKQKISFIEVMLQLKSSNRRSAQLVAQQQQFLQMILDKSRVVETS</sequence>
<name>A0A9N8EQP7_9STRA</name>
<proteinExistence type="predicted"/>
<dbReference type="InterPro" id="IPR036770">
    <property type="entry name" value="Ankyrin_rpt-contain_sf"/>
</dbReference>
<evidence type="ECO:0000313" key="3">
    <source>
        <dbReference type="Proteomes" id="UP001153069"/>
    </source>
</evidence>
<evidence type="ECO:0000256" key="1">
    <source>
        <dbReference type="SAM" id="MobiDB-lite"/>
    </source>
</evidence>
<evidence type="ECO:0000313" key="2">
    <source>
        <dbReference type="EMBL" id="CAB9523519.1"/>
    </source>
</evidence>
<keyword evidence="3" id="KW-1185">Reference proteome</keyword>
<dbReference type="Gene3D" id="1.25.40.20">
    <property type="entry name" value="Ankyrin repeat-containing domain"/>
    <property type="match status" value="1"/>
</dbReference>
<reference evidence="2" key="1">
    <citation type="submission" date="2020-06" db="EMBL/GenBank/DDBJ databases">
        <authorList>
            <consortium name="Plant Systems Biology data submission"/>
        </authorList>
    </citation>
    <scope>NUCLEOTIDE SEQUENCE</scope>
    <source>
        <strain evidence="2">D6</strain>
    </source>
</reference>
<dbReference type="Proteomes" id="UP001153069">
    <property type="component" value="Unassembled WGS sequence"/>
</dbReference>
<organism evidence="2 3">
    <name type="scientific">Seminavis robusta</name>
    <dbReference type="NCBI Taxonomy" id="568900"/>
    <lineage>
        <taxon>Eukaryota</taxon>
        <taxon>Sar</taxon>
        <taxon>Stramenopiles</taxon>
        <taxon>Ochrophyta</taxon>
        <taxon>Bacillariophyta</taxon>
        <taxon>Bacillariophyceae</taxon>
        <taxon>Bacillariophycidae</taxon>
        <taxon>Naviculales</taxon>
        <taxon>Naviculaceae</taxon>
        <taxon>Seminavis</taxon>
    </lineage>
</organism>